<evidence type="ECO:0000313" key="2">
    <source>
        <dbReference type="EMBL" id="PEN08857.1"/>
    </source>
</evidence>
<feature type="region of interest" description="Disordered" evidence="1">
    <location>
        <begin position="41"/>
        <end position="64"/>
    </location>
</feature>
<accession>A0A2H3NVY8</accession>
<organism evidence="2 3">
    <name type="scientific">Longimonas halophila</name>
    <dbReference type="NCBI Taxonomy" id="1469170"/>
    <lineage>
        <taxon>Bacteria</taxon>
        <taxon>Pseudomonadati</taxon>
        <taxon>Rhodothermota</taxon>
        <taxon>Rhodothermia</taxon>
        <taxon>Rhodothermales</taxon>
        <taxon>Salisaetaceae</taxon>
        <taxon>Longimonas</taxon>
    </lineage>
</organism>
<protein>
    <submittedName>
        <fullName evidence="2">Uncharacterized protein</fullName>
    </submittedName>
</protein>
<dbReference type="AlphaFoldDB" id="A0A2H3NVY8"/>
<keyword evidence="3" id="KW-1185">Reference proteome</keyword>
<comment type="caution">
    <text evidence="2">The sequence shown here is derived from an EMBL/GenBank/DDBJ whole genome shotgun (WGS) entry which is preliminary data.</text>
</comment>
<name>A0A2H3NVY8_9BACT</name>
<evidence type="ECO:0000256" key="1">
    <source>
        <dbReference type="SAM" id="MobiDB-lite"/>
    </source>
</evidence>
<proteinExistence type="predicted"/>
<reference evidence="2 3" key="1">
    <citation type="submission" date="2017-10" db="EMBL/GenBank/DDBJ databases">
        <title>Draft genome of Longimonas halophila.</title>
        <authorList>
            <person name="Goh K.M."/>
            <person name="Shamsir M.S."/>
            <person name="Lim S.W."/>
        </authorList>
    </citation>
    <scope>NUCLEOTIDE SEQUENCE [LARGE SCALE GENOMIC DNA]</scope>
    <source>
        <strain evidence="2 3">KCTC 42399</strain>
    </source>
</reference>
<evidence type="ECO:0000313" key="3">
    <source>
        <dbReference type="Proteomes" id="UP000221024"/>
    </source>
</evidence>
<gene>
    <name evidence="2" type="ORF">CRI93_03660</name>
</gene>
<dbReference type="EMBL" id="PDEP01000002">
    <property type="protein sequence ID" value="PEN08857.1"/>
    <property type="molecule type" value="Genomic_DNA"/>
</dbReference>
<sequence length="64" mass="6937">MPSFSFTHYPNVLSDMKRSTYTPPTLTTYGSVEDITAVPGRGEGPPFDCPPGQGRPDNPVFDCS</sequence>
<dbReference type="Proteomes" id="UP000221024">
    <property type="component" value="Unassembled WGS sequence"/>
</dbReference>